<proteinExistence type="predicted"/>
<dbReference type="Proteomes" id="UP000036681">
    <property type="component" value="Unplaced"/>
</dbReference>
<dbReference type="PANTHER" id="PTHR14102">
    <property type="entry name" value="PAR-6-RELATED"/>
    <property type="match status" value="1"/>
</dbReference>
<reference evidence="3" key="1">
    <citation type="submission" date="2017-02" db="UniProtKB">
        <authorList>
            <consortium name="WormBaseParasite"/>
        </authorList>
    </citation>
    <scope>IDENTIFICATION</scope>
</reference>
<feature type="domain" description="PDZ" evidence="1">
    <location>
        <begin position="208"/>
        <end position="274"/>
    </location>
</feature>
<sequence>MFQTPPRMIRHYQNRSSSLPRGIHHYDYDDNRRGSVDCFEQPSYFDFKMPEKNPMDSFVARSVENLCITESTMGTNFTLRAGSGRRLPEAPIATNGTSTGVRQPAFSRQRRARRAQAGGFRSQSAGRLPRDVLTRSNERVECFPPNFYRRARRAQAGGFRSQSAGRLPRDVLTRSNERVECFPPNFYSANLPTVRAQLIALDHRGFRTVLIEKLQPGPFGFYIATGMLNQKRGIFISRVSIPSLAPVLSVGDEILYVEDELIKGRSLEYVQSLIAGKTSVTIVLLPSVGPALC</sequence>
<accession>A0A0M3IHX0</accession>
<evidence type="ECO:0000259" key="1">
    <source>
        <dbReference type="PROSITE" id="PS50106"/>
    </source>
</evidence>
<dbReference type="SUPFAM" id="SSF50156">
    <property type="entry name" value="PDZ domain-like"/>
    <property type="match status" value="1"/>
</dbReference>
<dbReference type="InterPro" id="IPR036034">
    <property type="entry name" value="PDZ_sf"/>
</dbReference>
<evidence type="ECO:0000313" key="2">
    <source>
        <dbReference type="Proteomes" id="UP000036681"/>
    </source>
</evidence>
<protein>
    <submittedName>
        <fullName evidence="3">PDZ domain-containing protein</fullName>
    </submittedName>
</protein>
<dbReference type="GO" id="GO:0007098">
    <property type="term" value="P:centrosome cycle"/>
    <property type="evidence" value="ECO:0007669"/>
    <property type="project" value="TreeGrafter"/>
</dbReference>
<name>A0A0M3IHX0_ASCLU</name>
<dbReference type="PROSITE" id="PS50106">
    <property type="entry name" value="PDZ"/>
    <property type="match status" value="1"/>
</dbReference>
<dbReference type="Gene3D" id="2.30.42.10">
    <property type="match status" value="1"/>
</dbReference>
<organism evidence="2 3">
    <name type="scientific">Ascaris lumbricoides</name>
    <name type="common">Giant roundworm</name>
    <dbReference type="NCBI Taxonomy" id="6252"/>
    <lineage>
        <taxon>Eukaryota</taxon>
        <taxon>Metazoa</taxon>
        <taxon>Ecdysozoa</taxon>
        <taxon>Nematoda</taxon>
        <taxon>Chromadorea</taxon>
        <taxon>Rhabditida</taxon>
        <taxon>Spirurina</taxon>
        <taxon>Ascaridomorpha</taxon>
        <taxon>Ascaridoidea</taxon>
        <taxon>Ascarididae</taxon>
        <taxon>Ascaris</taxon>
    </lineage>
</organism>
<keyword evidence="2" id="KW-1185">Reference proteome</keyword>
<dbReference type="AlphaFoldDB" id="A0A0M3IHX0"/>
<evidence type="ECO:0000313" key="3">
    <source>
        <dbReference type="WBParaSite" id="ALUE_0001807201-mRNA-1"/>
    </source>
</evidence>
<dbReference type="WBParaSite" id="ALUE_0001807201-mRNA-1">
    <property type="protein sequence ID" value="ALUE_0001807201-mRNA-1"/>
    <property type="gene ID" value="ALUE_0001807201"/>
</dbReference>
<dbReference type="PANTHER" id="PTHR14102:SF14">
    <property type="entry name" value="PROTEIN CBG16414"/>
    <property type="match status" value="1"/>
</dbReference>
<dbReference type="InterPro" id="IPR051741">
    <property type="entry name" value="PAR6_homolog"/>
</dbReference>
<dbReference type="SMART" id="SM00228">
    <property type="entry name" value="PDZ"/>
    <property type="match status" value="1"/>
</dbReference>
<dbReference type="InterPro" id="IPR001478">
    <property type="entry name" value="PDZ"/>
</dbReference>